<keyword evidence="4 7" id="KW-1133">Transmembrane helix</keyword>
<protein>
    <submittedName>
        <fullName evidence="11">Ac45-VOA1_TM domain-containing protein</fullName>
    </submittedName>
</protein>
<dbReference type="InterPro" id="IPR008388">
    <property type="entry name" value="Ac45_acc_su"/>
</dbReference>
<dbReference type="EMBL" id="UYWY01019656">
    <property type="protein sequence ID" value="VDM38632.1"/>
    <property type="molecule type" value="Genomic_DNA"/>
</dbReference>
<keyword evidence="3 7" id="KW-0812">Transmembrane</keyword>
<evidence type="ECO:0000256" key="5">
    <source>
        <dbReference type="ARBA" id="ARBA00023136"/>
    </source>
</evidence>
<feature type="region of interest" description="Disordered" evidence="6">
    <location>
        <begin position="194"/>
        <end position="227"/>
    </location>
</feature>
<dbReference type="Proteomes" id="UP000050794">
    <property type="component" value="Unassembled WGS sequence"/>
</dbReference>
<comment type="subcellular location">
    <subcellularLocation>
        <location evidence="1">Membrane</location>
        <topology evidence="1">Single-pass membrane protein</topology>
    </subcellularLocation>
</comment>
<evidence type="ECO:0000259" key="8">
    <source>
        <dbReference type="Pfam" id="PF20520"/>
    </source>
</evidence>
<feature type="domain" description="V-type proton ATPase subunit S1/VOA1 transmembrane" evidence="8">
    <location>
        <begin position="473"/>
        <end position="511"/>
    </location>
</feature>
<dbReference type="GO" id="GO:0033176">
    <property type="term" value="C:proton-transporting V-type ATPase complex"/>
    <property type="evidence" value="ECO:0007669"/>
    <property type="project" value="TreeGrafter"/>
</dbReference>
<reference evidence="9 10" key="2">
    <citation type="submission" date="2018-11" db="EMBL/GenBank/DDBJ databases">
        <authorList>
            <consortium name="Pathogen Informatics"/>
        </authorList>
    </citation>
    <scope>NUCLEOTIDE SEQUENCE [LARGE SCALE GENOMIC DNA]</scope>
</reference>
<dbReference type="Pfam" id="PF20520">
    <property type="entry name" value="Ac45-VOA1_TM"/>
    <property type="match status" value="1"/>
</dbReference>
<dbReference type="AlphaFoldDB" id="A0A183UFP1"/>
<evidence type="ECO:0000256" key="4">
    <source>
        <dbReference type="ARBA" id="ARBA00022989"/>
    </source>
</evidence>
<dbReference type="PANTHER" id="PTHR12471">
    <property type="entry name" value="VACUOLAR ATP SYNTHASE SUBUNIT S1"/>
    <property type="match status" value="1"/>
</dbReference>
<dbReference type="WBParaSite" id="TCNE_0000731101-mRNA-1">
    <property type="protein sequence ID" value="TCNE_0000731101-mRNA-1"/>
    <property type="gene ID" value="TCNE_0000731101"/>
</dbReference>
<evidence type="ECO:0000256" key="7">
    <source>
        <dbReference type="SAM" id="Phobius"/>
    </source>
</evidence>
<proteinExistence type="inferred from homology"/>
<sequence length="523" mass="58318">MRWRVKFAERRRLQPCGAVLLEGRSVIKTMMLLCLLVALFIPGVNTAFDSVLWSSLPIDDKTVDVILSSASLSSPVVVYALENFTLATFTQKANAFGSTPTDSHLIGQIRNSKHSKAQSIGDAIQIRRDALVRTAAETAGKPLAVFELSSWEELEKLAPQVQQILTNFDVSLIAHSFCFWWRFQIEKRQKRVSVSSDVNFDEEDEPASEPKRPKGKSKSSKLFTYGGRTGGSRKAGYGGRYWATKAVELPMPVVLPPVNITEAGFTPTPNDICLLYMEAVNIVVMRSYVDGSPLFRNLVVDAANGTNTFNWDPSYVSCQVDNQTIGIAKFQISINVKADMTAYYEKTAVFAIKAGQIIAFELTFNGSYTHYWNLVHLTMLEPLTISNVANGIFLNGDITLPAHANTSATRYMGVESFYQYAYACSGTQAAFMDVNTEYMVGVALNNIEVDLKAYYDQKRKFIAFNRDVYDCVGTFSVGSWMGIICSLVLATVLMFGYLMLQSVQTMDRFDDPKQKQIVINFKE</sequence>
<name>A0A183UFP1_TOXCA</name>
<evidence type="ECO:0000313" key="10">
    <source>
        <dbReference type="Proteomes" id="UP000050794"/>
    </source>
</evidence>
<keyword evidence="10" id="KW-1185">Reference proteome</keyword>
<accession>A0A183UFP1</accession>
<keyword evidence="5 7" id="KW-0472">Membrane</keyword>
<dbReference type="GO" id="GO:0030641">
    <property type="term" value="P:regulation of cellular pH"/>
    <property type="evidence" value="ECO:0007669"/>
    <property type="project" value="TreeGrafter"/>
</dbReference>
<gene>
    <name evidence="9" type="ORF">TCNE_LOCUS7311</name>
</gene>
<dbReference type="GO" id="GO:0001671">
    <property type="term" value="F:ATPase activator activity"/>
    <property type="evidence" value="ECO:0007669"/>
    <property type="project" value="TreeGrafter"/>
</dbReference>
<reference evidence="11" key="1">
    <citation type="submission" date="2016-06" db="UniProtKB">
        <authorList>
            <consortium name="WormBaseParasite"/>
        </authorList>
    </citation>
    <scope>IDENTIFICATION</scope>
</reference>
<evidence type="ECO:0000256" key="6">
    <source>
        <dbReference type="SAM" id="MobiDB-lite"/>
    </source>
</evidence>
<evidence type="ECO:0000256" key="2">
    <source>
        <dbReference type="ARBA" id="ARBA00009037"/>
    </source>
</evidence>
<dbReference type="PANTHER" id="PTHR12471:SF7">
    <property type="entry name" value="V-TYPE PROTON ATPASE SUBUNIT S1"/>
    <property type="match status" value="1"/>
</dbReference>
<evidence type="ECO:0000256" key="3">
    <source>
        <dbReference type="ARBA" id="ARBA00022692"/>
    </source>
</evidence>
<comment type="similarity">
    <text evidence="2">Belongs to the vacuolar ATPase subunit S1 family.</text>
</comment>
<organism evidence="10 11">
    <name type="scientific">Toxocara canis</name>
    <name type="common">Canine roundworm</name>
    <dbReference type="NCBI Taxonomy" id="6265"/>
    <lineage>
        <taxon>Eukaryota</taxon>
        <taxon>Metazoa</taxon>
        <taxon>Ecdysozoa</taxon>
        <taxon>Nematoda</taxon>
        <taxon>Chromadorea</taxon>
        <taxon>Rhabditida</taxon>
        <taxon>Spirurina</taxon>
        <taxon>Ascaridomorpha</taxon>
        <taxon>Ascaridoidea</taxon>
        <taxon>Toxocaridae</taxon>
        <taxon>Toxocara</taxon>
    </lineage>
</organism>
<evidence type="ECO:0000313" key="9">
    <source>
        <dbReference type="EMBL" id="VDM38632.1"/>
    </source>
</evidence>
<dbReference type="InterPro" id="IPR046756">
    <property type="entry name" value="VAS1/VOA1_TM"/>
</dbReference>
<evidence type="ECO:0000313" key="11">
    <source>
        <dbReference type="WBParaSite" id="TCNE_0000731101-mRNA-1"/>
    </source>
</evidence>
<evidence type="ECO:0000256" key="1">
    <source>
        <dbReference type="ARBA" id="ARBA00004167"/>
    </source>
</evidence>
<feature type="transmembrane region" description="Helical" evidence="7">
    <location>
        <begin position="480"/>
        <end position="500"/>
    </location>
</feature>